<accession>A0A1L3KMT1</accession>
<protein>
    <submittedName>
        <fullName evidence="1">Uncharacterized protein</fullName>
    </submittedName>
</protein>
<dbReference type="RefSeq" id="YP_009336886.1">
    <property type="nucleotide sequence ID" value="NC_032929.1"/>
</dbReference>
<reference evidence="1" key="1">
    <citation type="journal article" date="2016" name="Nature">
        <title>Redefining the invertebrate RNA virosphere.</title>
        <authorList>
            <person name="Shi M."/>
            <person name="Lin X.D."/>
            <person name="Tian J.H."/>
            <person name="Chen L.J."/>
            <person name="Chen X."/>
            <person name="Li C.X."/>
            <person name="Qin X.C."/>
            <person name="Li J."/>
            <person name="Cao J.P."/>
            <person name="Eden J.S."/>
            <person name="Buchmann J."/>
            <person name="Wang W."/>
            <person name="Xu J."/>
            <person name="Holmes E.C."/>
            <person name="Zhang Y.Z."/>
        </authorList>
    </citation>
    <scope>NUCLEOTIDE SEQUENCE [LARGE SCALE GENOMIC DNA]</scope>
    <source>
        <strain evidence="1">QCM135517</strain>
    </source>
</reference>
<evidence type="ECO:0000313" key="2">
    <source>
        <dbReference type="Proteomes" id="UP000204581"/>
    </source>
</evidence>
<dbReference type="KEGG" id="vg:30854268"/>
<dbReference type="EMBL" id="KX884417">
    <property type="protein sequence ID" value="APG78692.1"/>
    <property type="molecule type" value="Genomic_RNA"/>
</dbReference>
<keyword evidence="2" id="KW-1185">Reference proteome</keyword>
<name>A0A1L3KMT1_9MONO</name>
<dbReference type="Proteomes" id="UP000204581">
    <property type="component" value="Segment"/>
</dbReference>
<evidence type="ECO:0000313" key="1">
    <source>
        <dbReference type="EMBL" id="APG78692.1"/>
    </source>
</evidence>
<proteinExistence type="predicted"/>
<organism evidence="1">
    <name type="scientific">Hubei rhabdo-like virus 3</name>
    <dbReference type="NCBI Taxonomy" id="1923187"/>
    <lineage>
        <taxon>Viruses</taxon>
        <taxon>Riboviria</taxon>
        <taxon>Orthornavirae</taxon>
        <taxon>Negarnaviricota</taxon>
        <taxon>Haploviricotina</taxon>
        <taxon>Monjiviricetes</taxon>
        <taxon>Mononegavirales</taxon>
        <taxon>Lispiviridae</taxon>
        <taxon>Leocovirus</taxon>
        <taxon>Leocovirus coleopteris</taxon>
    </lineage>
</organism>
<sequence length="134" mass="15175">MFSFYRRSDGSPWSTIHFLYKVQDTGTGICYSGVVRIGEYKSSDTLPDHVLKDIVYKQIHQASIIMTDKLYLLVHFTQPADGKYSFLPRFEGNSFGIDLSDNLGVPRYFLNNCLLKVISFEIGCSSKITSTILS</sequence>
<dbReference type="GeneID" id="30854268"/>